<sequence length="231" mass="25504">MRQLAAFSATKALRRQIILHGCLSRLVATTPLAFTSEARCPLWLRLATSHGAGVSVAAAVMEAVQRELARSQPPHRSERMPEFDTSFNESLDRSFLFTPYPAYGRWYLTLYAECYSEPSAASPCAPNASANIPVMILVRSTPCINQRCRDVGEPSTLPPARRFVSNVSLAKKRLYLPSEMTCVALFLVFLSPDSLLRVPLLPIHATDAVLPSLMCINLDTPGVHFVIFDPL</sequence>
<accession>A0A3P7LFP6</accession>
<organism evidence="1 2">
    <name type="scientific">Dibothriocephalus latus</name>
    <name type="common">Fish tapeworm</name>
    <name type="synonym">Diphyllobothrium latum</name>
    <dbReference type="NCBI Taxonomy" id="60516"/>
    <lineage>
        <taxon>Eukaryota</taxon>
        <taxon>Metazoa</taxon>
        <taxon>Spiralia</taxon>
        <taxon>Lophotrochozoa</taxon>
        <taxon>Platyhelminthes</taxon>
        <taxon>Cestoda</taxon>
        <taxon>Eucestoda</taxon>
        <taxon>Diphyllobothriidea</taxon>
        <taxon>Diphyllobothriidae</taxon>
        <taxon>Dibothriocephalus</taxon>
    </lineage>
</organism>
<dbReference type="AlphaFoldDB" id="A0A3P7LFP6"/>
<gene>
    <name evidence="1" type="ORF">DILT_LOCUS11546</name>
</gene>
<keyword evidence="2" id="KW-1185">Reference proteome</keyword>
<evidence type="ECO:0000313" key="1">
    <source>
        <dbReference type="EMBL" id="VDN15715.1"/>
    </source>
</evidence>
<proteinExistence type="predicted"/>
<dbReference type="EMBL" id="UYRU01063380">
    <property type="protein sequence ID" value="VDN15715.1"/>
    <property type="molecule type" value="Genomic_DNA"/>
</dbReference>
<protein>
    <submittedName>
        <fullName evidence="1">Uncharacterized protein</fullName>
    </submittedName>
</protein>
<dbReference type="Proteomes" id="UP000281553">
    <property type="component" value="Unassembled WGS sequence"/>
</dbReference>
<dbReference type="OrthoDB" id="69646at2759"/>
<evidence type="ECO:0000313" key="2">
    <source>
        <dbReference type="Proteomes" id="UP000281553"/>
    </source>
</evidence>
<reference evidence="1 2" key="1">
    <citation type="submission" date="2018-11" db="EMBL/GenBank/DDBJ databases">
        <authorList>
            <consortium name="Pathogen Informatics"/>
        </authorList>
    </citation>
    <scope>NUCLEOTIDE SEQUENCE [LARGE SCALE GENOMIC DNA]</scope>
</reference>
<name>A0A3P7LFP6_DIBLA</name>